<dbReference type="GO" id="GO:0016788">
    <property type="term" value="F:hydrolase activity, acting on ester bonds"/>
    <property type="evidence" value="ECO:0007669"/>
    <property type="project" value="InterPro"/>
</dbReference>
<dbReference type="Pfam" id="PF04185">
    <property type="entry name" value="Phosphoesterase"/>
    <property type="match status" value="1"/>
</dbReference>
<dbReference type="InterPro" id="IPR007312">
    <property type="entry name" value="Phosphoesterase"/>
</dbReference>
<feature type="non-terminal residue" evidence="4">
    <location>
        <position position="88"/>
    </location>
</feature>
<accession>A0A6G3XX55</accession>
<dbReference type="InterPro" id="IPR017850">
    <property type="entry name" value="Alkaline_phosphatase_core_sf"/>
</dbReference>
<dbReference type="EMBL" id="JAAGMN010009740">
    <property type="protein sequence ID" value="NEE22399.1"/>
    <property type="molecule type" value="Genomic_DNA"/>
</dbReference>
<sequence>LKGVRGFGDPRPVTLPSGKSVWHQADGAGKETLPFHPTADDLGMQFLQGLNHDWAGGHQAYNGGRYDRWIPAKTPTTMAHLTRDDIPF</sequence>
<organism evidence="4">
    <name type="scientific">Streptomyces sp. SID7499</name>
    <dbReference type="NCBI Taxonomy" id="2706086"/>
    <lineage>
        <taxon>Bacteria</taxon>
        <taxon>Bacillati</taxon>
        <taxon>Actinomycetota</taxon>
        <taxon>Actinomycetes</taxon>
        <taxon>Kitasatosporales</taxon>
        <taxon>Streptomycetaceae</taxon>
        <taxon>Streptomyces</taxon>
    </lineage>
</organism>
<evidence type="ECO:0000256" key="3">
    <source>
        <dbReference type="SAM" id="MobiDB-lite"/>
    </source>
</evidence>
<evidence type="ECO:0000313" key="4">
    <source>
        <dbReference type="EMBL" id="NEE22399.1"/>
    </source>
</evidence>
<proteinExistence type="predicted"/>
<keyword evidence="1" id="KW-0378">Hydrolase</keyword>
<evidence type="ECO:0000256" key="2">
    <source>
        <dbReference type="ARBA" id="ARBA00023026"/>
    </source>
</evidence>
<dbReference type="Gene3D" id="3.40.720.10">
    <property type="entry name" value="Alkaline Phosphatase, subunit A"/>
    <property type="match status" value="1"/>
</dbReference>
<evidence type="ECO:0000256" key="1">
    <source>
        <dbReference type="ARBA" id="ARBA00022801"/>
    </source>
</evidence>
<name>A0A6G3XX55_9ACTN</name>
<keyword evidence="2" id="KW-0843">Virulence</keyword>
<dbReference type="AlphaFoldDB" id="A0A6G3XX55"/>
<gene>
    <name evidence="4" type="ORF">G3M58_90055</name>
</gene>
<feature type="region of interest" description="Disordered" evidence="3">
    <location>
        <begin position="1"/>
        <end position="21"/>
    </location>
</feature>
<feature type="non-terminal residue" evidence="4">
    <location>
        <position position="1"/>
    </location>
</feature>
<comment type="caution">
    <text evidence="4">The sequence shown here is derived from an EMBL/GenBank/DDBJ whole genome shotgun (WGS) entry which is preliminary data.</text>
</comment>
<reference evidence="4" key="1">
    <citation type="submission" date="2020-01" db="EMBL/GenBank/DDBJ databases">
        <title>Insect and environment-associated Actinomycetes.</title>
        <authorList>
            <person name="Currrie C."/>
            <person name="Chevrette M."/>
            <person name="Carlson C."/>
            <person name="Stubbendieck R."/>
            <person name="Wendt-Pienkowski E."/>
        </authorList>
    </citation>
    <scope>NUCLEOTIDE SEQUENCE</scope>
    <source>
        <strain evidence="4">SID7499</strain>
    </source>
</reference>
<protein>
    <submittedName>
        <fullName evidence="4">Phospholipase C, phosphocholine-specific</fullName>
    </submittedName>
</protein>